<comment type="similarity">
    <text evidence="10">Belongs to the PlsY family.</text>
</comment>
<evidence type="ECO:0000256" key="4">
    <source>
        <dbReference type="ARBA" id="ARBA00022692"/>
    </source>
</evidence>
<dbReference type="Pfam" id="PF02660">
    <property type="entry name" value="G3P_acyltransf"/>
    <property type="match status" value="1"/>
</dbReference>
<feature type="transmembrane region" description="Helical" evidence="10">
    <location>
        <begin position="175"/>
        <end position="192"/>
    </location>
</feature>
<keyword evidence="4 10" id="KW-0812">Transmembrane</keyword>
<dbReference type="InterPro" id="IPR003811">
    <property type="entry name" value="G3P_acylTferase_PlsY"/>
</dbReference>
<comment type="caution">
    <text evidence="11">The sequence shown here is derived from an EMBL/GenBank/DDBJ whole genome shotgun (WGS) entry which is preliminary data.</text>
</comment>
<dbReference type="EMBL" id="QUMS01000003">
    <property type="protein sequence ID" value="REG07042.1"/>
    <property type="molecule type" value="Genomic_DNA"/>
</dbReference>
<feature type="transmembrane region" description="Helical" evidence="10">
    <location>
        <begin position="79"/>
        <end position="101"/>
    </location>
</feature>
<dbReference type="GO" id="GO:0005886">
    <property type="term" value="C:plasma membrane"/>
    <property type="evidence" value="ECO:0007669"/>
    <property type="project" value="UniProtKB-SubCell"/>
</dbReference>
<dbReference type="GO" id="GO:0008654">
    <property type="term" value="P:phospholipid biosynthetic process"/>
    <property type="evidence" value="ECO:0007669"/>
    <property type="project" value="UniProtKB-UniRule"/>
</dbReference>
<evidence type="ECO:0000256" key="7">
    <source>
        <dbReference type="ARBA" id="ARBA00023136"/>
    </source>
</evidence>
<feature type="transmembrane region" description="Helical" evidence="10">
    <location>
        <begin position="141"/>
        <end position="163"/>
    </location>
</feature>
<keyword evidence="3 10" id="KW-0808">Transferase</keyword>
<keyword evidence="9 10" id="KW-1208">Phospholipid metabolism</keyword>
<evidence type="ECO:0000313" key="11">
    <source>
        <dbReference type="EMBL" id="REG07042.1"/>
    </source>
</evidence>
<comment type="catalytic activity">
    <reaction evidence="10">
        <text>an acyl phosphate + sn-glycerol 3-phosphate = a 1-acyl-sn-glycero-3-phosphate + phosphate</text>
        <dbReference type="Rhea" id="RHEA:34075"/>
        <dbReference type="ChEBI" id="CHEBI:43474"/>
        <dbReference type="ChEBI" id="CHEBI:57597"/>
        <dbReference type="ChEBI" id="CHEBI:57970"/>
        <dbReference type="ChEBI" id="CHEBI:59918"/>
        <dbReference type="EC" id="2.3.1.275"/>
    </reaction>
</comment>
<keyword evidence="5 10" id="KW-1133">Transmembrane helix</keyword>
<dbReference type="GO" id="GO:0043772">
    <property type="term" value="F:acyl-phosphate glycerol-3-phosphate acyltransferase activity"/>
    <property type="evidence" value="ECO:0007669"/>
    <property type="project" value="UniProtKB-UniRule"/>
</dbReference>
<evidence type="ECO:0000256" key="3">
    <source>
        <dbReference type="ARBA" id="ARBA00022679"/>
    </source>
</evidence>
<dbReference type="EC" id="2.3.1.275" evidence="10"/>
<evidence type="ECO:0000256" key="5">
    <source>
        <dbReference type="ARBA" id="ARBA00022989"/>
    </source>
</evidence>
<keyword evidence="12" id="KW-1185">Reference proteome</keyword>
<dbReference type="Proteomes" id="UP000256388">
    <property type="component" value="Unassembled WGS sequence"/>
</dbReference>
<dbReference type="HAMAP" id="MF_01043">
    <property type="entry name" value="PlsY"/>
    <property type="match status" value="1"/>
</dbReference>
<gene>
    <name evidence="10" type="primary">plsY</name>
    <name evidence="11" type="ORF">DFR64_2244</name>
</gene>
<evidence type="ECO:0000313" key="12">
    <source>
        <dbReference type="Proteomes" id="UP000256388"/>
    </source>
</evidence>
<reference evidence="11 12" key="1">
    <citation type="submission" date="2018-08" db="EMBL/GenBank/DDBJ databases">
        <title>Genomic Encyclopedia of Type Strains, Phase IV (KMG-IV): sequencing the most valuable type-strain genomes for metagenomic binning, comparative biology and taxonomic classification.</title>
        <authorList>
            <person name="Goeker M."/>
        </authorList>
    </citation>
    <scope>NUCLEOTIDE SEQUENCE [LARGE SCALE GENOMIC DNA]</scope>
    <source>
        <strain evidence="11 12">DSM 23923</strain>
    </source>
</reference>
<dbReference type="PANTHER" id="PTHR30309:SF0">
    <property type="entry name" value="GLYCEROL-3-PHOSPHATE ACYLTRANSFERASE-RELATED"/>
    <property type="match status" value="1"/>
</dbReference>
<comment type="function">
    <text evidence="10">Catalyzes the transfer of an acyl group from acyl-phosphate (acyl-PO(4)) to glycerol-3-phosphate (G3P) to form lysophosphatidic acid (LPA). This enzyme utilizes acyl-phosphate as fatty acyl donor, but not acyl-CoA or acyl-ACP.</text>
</comment>
<name>A0A347ZVL6_9CHLR</name>
<keyword evidence="1 10" id="KW-1003">Cell membrane</keyword>
<comment type="subcellular location">
    <subcellularLocation>
        <location evidence="10">Cell membrane</location>
        <topology evidence="10">Multi-pass membrane protein</topology>
    </subcellularLocation>
</comment>
<evidence type="ECO:0000256" key="2">
    <source>
        <dbReference type="ARBA" id="ARBA00022516"/>
    </source>
</evidence>
<dbReference type="RefSeq" id="WP_116225521.1">
    <property type="nucleotide sequence ID" value="NZ_AP018437.1"/>
</dbReference>
<keyword evidence="8 10" id="KW-0594">Phospholipid biosynthesis</keyword>
<accession>A0A347ZVL6</accession>
<evidence type="ECO:0000256" key="6">
    <source>
        <dbReference type="ARBA" id="ARBA00023098"/>
    </source>
</evidence>
<sequence>MMIALLSLPIAYLIGSIPSGWLVVKLFTGQDVRSIESGRTGGTNAMRAGGPFAGLLTALLDAAKGAAAVWVSQSLSAGIAWTTAMSGVLAIIGHNYSAFLVEKDENGKLHFRGGAGGATTLGAAIGLWLNSWMIILPFAAIFYVIVGYASLTTISIAFSAMGVFTIRAMQGMNPWAYAFFGIAALALVIYALRPNLKRLKEGSERQVKLLARIFTKKYHIRNKE</sequence>
<keyword evidence="11" id="KW-0012">Acyltransferase</keyword>
<evidence type="ECO:0000256" key="8">
    <source>
        <dbReference type="ARBA" id="ARBA00023209"/>
    </source>
</evidence>
<comment type="pathway">
    <text evidence="10">Lipid metabolism; phospholipid metabolism.</text>
</comment>
<evidence type="ECO:0000256" key="1">
    <source>
        <dbReference type="ARBA" id="ARBA00022475"/>
    </source>
</evidence>
<keyword evidence="2 10" id="KW-0444">Lipid biosynthesis</keyword>
<dbReference type="AlphaFoldDB" id="A0A347ZVL6"/>
<dbReference type="OrthoDB" id="9777124at2"/>
<protein>
    <recommendedName>
        <fullName evidence="10">Glycerol-3-phosphate acyltransferase</fullName>
    </recommendedName>
    <alternativeName>
        <fullName evidence="10">Acyl-PO4 G3P acyltransferase</fullName>
    </alternativeName>
    <alternativeName>
        <fullName evidence="10">Acyl-phosphate--glycerol-3-phosphate acyltransferase</fullName>
    </alternativeName>
    <alternativeName>
        <fullName evidence="10">G3P acyltransferase</fullName>
        <shortName evidence="10">GPAT</shortName>
        <ecNumber evidence="10">2.3.1.275</ecNumber>
    </alternativeName>
    <alternativeName>
        <fullName evidence="10">Lysophosphatidic acid synthase</fullName>
        <shortName evidence="10">LPA synthase</shortName>
    </alternativeName>
</protein>
<keyword evidence="7 10" id="KW-0472">Membrane</keyword>
<dbReference type="UniPathway" id="UPA00085"/>
<comment type="subunit">
    <text evidence="10">Probably interacts with PlsX.</text>
</comment>
<dbReference type="PANTHER" id="PTHR30309">
    <property type="entry name" value="INNER MEMBRANE PROTEIN YGIH"/>
    <property type="match status" value="1"/>
</dbReference>
<dbReference type="SMART" id="SM01207">
    <property type="entry name" value="G3P_acyltransf"/>
    <property type="match status" value="1"/>
</dbReference>
<proteinExistence type="inferred from homology"/>
<organism evidence="11 12">
    <name type="scientific">Pelolinea submarina</name>
    <dbReference type="NCBI Taxonomy" id="913107"/>
    <lineage>
        <taxon>Bacteria</taxon>
        <taxon>Bacillati</taxon>
        <taxon>Chloroflexota</taxon>
        <taxon>Anaerolineae</taxon>
        <taxon>Anaerolineales</taxon>
        <taxon>Anaerolineaceae</taxon>
        <taxon>Pelolinea</taxon>
    </lineage>
</organism>
<evidence type="ECO:0000256" key="9">
    <source>
        <dbReference type="ARBA" id="ARBA00023264"/>
    </source>
</evidence>
<feature type="transmembrane region" description="Helical" evidence="10">
    <location>
        <begin position="113"/>
        <end position="135"/>
    </location>
</feature>
<keyword evidence="6 10" id="KW-0443">Lipid metabolism</keyword>
<evidence type="ECO:0000256" key="10">
    <source>
        <dbReference type="HAMAP-Rule" id="MF_01043"/>
    </source>
</evidence>